<evidence type="ECO:0000259" key="2">
    <source>
        <dbReference type="Pfam" id="PF01458"/>
    </source>
</evidence>
<feature type="domain" description="SUF system FeS cluster assembly SufBD N-terminal" evidence="3">
    <location>
        <begin position="23"/>
        <end position="151"/>
    </location>
</feature>
<dbReference type="Proteomes" id="UP000002671">
    <property type="component" value="Chromosome"/>
</dbReference>
<dbReference type="HOGENOM" id="CLU_026231_5_2_6"/>
<evidence type="ECO:0000313" key="4">
    <source>
        <dbReference type="EMBL" id="AAO90861.1"/>
    </source>
</evidence>
<proteinExistence type="inferred from homology"/>
<gene>
    <name evidence="4" type="primary">sufD</name>
    <name evidence="4" type="ordered locus">CBU_1358</name>
</gene>
<dbReference type="EMBL" id="AE016828">
    <property type="protein sequence ID" value="AAO90861.1"/>
    <property type="molecule type" value="Genomic_DNA"/>
</dbReference>
<evidence type="ECO:0000259" key="3">
    <source>
        <dbReference type="Pfam" id="PF19295"/>
    </source>
</evidence>
<dbReference type="InterPro" id="IPR055346">
    <property type="entry name" value="Fe-S_cluster_assembly_SufBD"/>
</dbReference>
<evidence type="ECO:0000313" key="5">
    <source>
        <dbReference type="Proteomes" id="UP000002671"/>
    </source>
</evidence>
<dbReference type="PANTHER" id="PTHR43575">
    <property type="entry name" value="PROTEIN ABCI7, CHLOROPLASTIC"/>
    <property type="match status" value="1"/>
</dbReference>
<accession>Q83BX9</accession>
<dbReference type="KEGG" id="cbu:CBU_1358"/>
<dbReference type="GeneID" id="1209264"/>
<keyword evidence="5" id="KW-1185">Reference proteome</keyword>
<dbReference type="OrthoDB" id="9768262at2"/>
<dbReference type="PANTHER" id="PTHR43575:SF1">
    <property type="entry name" value="PROTEIN ABCI7, CHLOROPLASTIC"/>
    <property type="match status" value="1"/>
</dbReference>
<organism evidence="4 5">
    <name type="scientific">Coxiella burnetii (strain RSA 493 / Nine Mile phase I)</name>
    <dbReference type="NCBI Taxonomy" id="227377"/>
    <lineage>
        <taxon>Bacteria</taxon>
        <taxon>Pseudomonadati</taxon>
        <taxon>Pseudomonadota</taxon>
        <taxon>Gammaproteobacteria</taxon>
        <taxon>Legionellales</taxon>
        <taxon>Coxiellaceae</taxon>
        <taxon>Coxiella</taxon>
    </lineage>
</organism>
<dbReference type="PATRIC" id="fig|227377.7.peg.1353"/>
<dbReference type="RefSeq" id="NP_820347.1">
    <property type="nucleotide sequence ID" value="NC_002971.4"/>
</dbReference>
<reference evidence="4 5" key="1">
    <citation type="journal article" date="2003" name="Proc. Natl. Acad. Sci. U.S.A.">
        <title>Complete genome sequence of the Q-fever pathogen, Coxiella burnetii.</title>
        <authorList>
            <person name="Seshadri R."/>
            <person name="Paulsen I.T."/>
            <person name="Eisen J.A."/>
            <person name="Read T.D."/>
            <person name="Nelson K.E."/>
            <person name="Nelson W.C."/>
            <person name="Ward N.L."/>
            <person name="Tettelin H."/>
            <person name="Davidsen T.M."/>
            <person name="Beanan M.J."/>
            <person name="Deboy R.T."/>
            <person name="Daugherty S.C."/>
            <person name="Brinkac L.M."/>
            <person name="Madupu R."/>
            <person name="Dodson R.J."/>
            <person name="Khouri H.M."/>
            <person name="Lee K.H."/>
            <person name="Carty H.A."/>
            <person name="Scanlan D."/>
            <person name="Heinzen R.A."/>
            <person name="Thompson H.A."/>
            <person name="Samuel J.E."/>
            <person name="Fraser C.M."/>
            <person name="Heidelberg J.F."/>
        </authorList>
    </citation>
    <scope>NUCLEOTIDE SEQUENCE [LARGE SCALE GENOMIC DNA]</scope>
    <source>
        <strain evidence="5">RSA 493 / Nine Mile phase I</strain>
    </source>
</reference>
<dbReference type="GO" id="GO:0016226">
    <property type="term" value="P:iron-sulfur cluster assembly"/>
    <property type="evidence" value="ECO:0000318"/>
    <property type="project" value="GO_Central"/>
</dbReference>
<evidence type="ECO:0000256" key="1">
    <source>
        <dbReference type="ARBA" id="ARBA00043967"/>
    </source>
</evidence>
<dbReference type="RefSeq" id="WP_010958176.1">
    <property type="nucleotide sequence ID" value="NC_002971.4"/>
</dbReference>
<dbReference type="EnsemblBacteria" id="AAO90861">
    <property type="protein sequence ID" value="AAO90861"/>
    <property type="gene ID" value="CBU_1358"/>
</dbReference>
<dbReference type="InterPro" id="IPR045595">
    <property type="entry name" value="SufBD_N"/>
</dbReference>
<dbReference type="InterPro" id="IPR000825">
    <property type="entry name" value="SUF_FeS_clus_asmbl_SufBD_core"/>
</dbReference>
<name>Q83BX9_COXBU</name>
<dbReference type="Pfam" id="PF01458">
    <property type="entry name" value="SUFBD_core"/>
    <property type="match status" value="1"/>
</dbReference>
<dbReference type="GO" id="GO:1990229">
    <property type="term" value="C:iron-sulfur cluster assembly complex"/>
    <property type="evidence" value="ECO:0000318"/>
    <property type="project" value="GO_Central"/>
</dbReference>
<dbReference type="Pfam" id="PF19295">
    <property type="entry name" value="SufBD_N"/>
    <property type="match status" value="1"/>
</dbReference>
<protein>
    <submittedName>
        <fullName evidence="4">SufD</fullName>
    </submittedName>
</protein>
<sequence>MRAWNESALRALQNQNSQWHPWQKEQLKTFLLHGFPHRKVENWKYTNVTPIAEQAFSFGENTDTDIADFILPDAYRLVFINGHFAPRLSDLSGLPSAVQMTSLKNIQRDIQNELAIKKDYQTAFSLMNDALFQDGLFLQVPKDCYLEKPIHLIHLSKPTASLTMSQIRHVILLEENAKAVIFEEYQGTNGVAYFNNVVTQIKVNSAAHLELYKLQQEGDRAFHIANTSIHQNRHSQVTSGHIAMGSELSRDDLNYSLDEAGASCQLLGFYYLNDGCHVDNHTRIDHRVSHCTSQQNYKGVLADKSRAVFNGKIIVQPNAKQTSAHQTNKNLILSSDAEVDTKPELEIYNDDVKCTHGATVGQLNEEAIFYLQSRGINRGAAEHLLTCAFANEVVEMLPNKVIADRIQQLVTDRLATPYCQGACCHA</sequence>
<dbReference type="SUPFAM" id="SSF101960">
    <property type="entry name" value="Stabilizer of iron transporter SufD"/>
    <property type="match status" value="1"/>
</dbReference>
<comment type="similarity">
    <text evidence="1">Belongs to the iron-sulfur cluster assembly SufBD family.</text>
</comment>
<dbReference type="InterPro" id="IPR011542">
    <property type="entry name" value="SUF_FeS_clus_asmbl_SufD"/>
</dbReference>
<dbReference type="NCBIfam" id="TIGR01981">
    <property type="entry name" value="sufD"/>
    <property type="match status" value="1"/>
</dbReference>
<dbReference type="STRING" id="227377.CBU_1358"/>
<dbReference type="AlphaFoldDB" id="Q83BX9"/>
<dbReference type="eggNOG" id="COG0719">
    <property type="taxonomic scope" value="Bacteria"/>
</dbReference>
<dbReference type="InterPro" id="IPR037284">
    <property type="entry name" value="SUF_FeS_clus_asmbl_SufBD_sf"/>
</dbReference>
<reference evidence="4 5" key="2">
    <citation type="journal article" date="2009" name="Infect. Immun.">
        <title>Comparative genomics reveal extensive transposon-mediated genomic plasticity and diversity among potential effector proteins within the genus Coxiella.</title>
        <authorList>
            <person name="Beare P.A."/>
            <person name="Unsworth N."/>
            <person name="Andoh M."/>
            <person name="Voth D.E."/>
            <person name="Omsland A."/>
            <person name="Gilk S.D."/>
            <person name="Williams K.P."/>
            <person name="Sobral B.W."/>
            <person name="Kupko J.J.III."/>
            <person name="Porcella S.F."/>
            <person name="Samuel J.E."/>
            <person name="Heinzen R.A."/>
        </authorList>
    </citation>
    <scope>NUCLEOTIDE SEQUENCE [LARGE SCALE GENOMIC DNA]</scope>
    <source>
        <strain evidence="5">RSA 493 / Nine Mile phase I</strain>
    </source>
</reference>
<feature type="domain" description="SUF system FeS cluster assembly SufBD core" evidence="2">
    <location>
        <begin position="163"/>
        <end position="389"/>
    </location>
</feature>